<dbReference type="InterPro" id="IPR014550">
    <property type="entry name" value="UCP028704_OpgC"/>
</dbReference>
<proteinExistence type="predicted"/>
<feature type="transmembrane region" description="Helical" evidence="2">
    <location>
        <begin position="201"/>
        <end position="222"/>
    </location>
</feature>
<protein>
    <recommendedName>
        <fullName evidence="5">OpgC domain-containing protein</fullName>
    </recommendedName>
</protein>
<feature type="transmembrane region" description="Helical" evidence="2">
    <location>
        <begin position="381"/>
        <end position="403"/>
    </location>
</feature>
<evidence type="ECO:0000313" key="3">
    <source>
        <dbReference type="EMBL" id="PSC06318.1"/>
    </source>
</evidence>
<dbReference type="EMBL" id="PVZS01000003">
    <property type="protein sequence ID" value="PSC06318.1"/>
    <property type="molecule type" value="Genomic_DNA"/>
</dbReference>
<feature type="transmembrane region" description="Helical" evidence="2">
    <location>
        <begin position="343"/>
        <end position="361"/>
    </location>
</feature>
<evidence type="ECO:0000256" key="2">
    <source>
        <dbReference type="SAM" id="Phobius"/>
    </source>
</evidence>
<organism evidence="3 4">
    <name type="scientific">Alsobacter soli</name>
    <dbReference type="NCBI Taxonomy" id="2109933"/>
    <lineage>
        <taxon>Bacteria</taxon>
        <taxon>Pseudomonadati</taxon>
        <taxon>Pseudomonadota</taxon>
        <taxon>Alphaproteobacteria</taxon>
        <taxon>Hyphomicrobiales</taxon>
        <taxon>Alsobacteraceae</taxon>
        <taxon>Alsobacter</taxon>
    </lineage>
</organism>
<name>A0A2T1HXL7_9HYPH</name>
<accession>A0A2T1HXL7</accession>
<keyword evidence="2" id="KW-0472">Membrane</keyword>
<dbReference type="Proteomes" id="UP000239772">
    <property type="component" value="Unassembled WGS sequence"/>
</dbReference>
<reference evidence="4" key="1">
    <citation type="submission" date="2018-03" db="EMBL/GenBank/DDBJ databases">
        <authorList>
            <person name="Sun L."/>
            <person name="Liu H."/>
            <person name="Chen W."/>
            <person name="Huang K."/>
            <person name="Liu W."/>
            <person name="Gao X."/>
        </authorList>
    </citation>
    <scope>NUCLEOTIDE SEQUENCE [LARGE SCALE GENOMIC DNA]</scope>
    <source>
        <strain evidence="4">SH9</strain>
    </source>
</reference>
<comment type="caution">
    <text evidence="3">The sequence shown here is derived from an EMBL/GenBank/DDBJ whole genome shotgun (WGS) entry which is preliminary data.</text>
</comment>
<feature type="transmembrane region" description="Helical" evidence="2">
    <location>
        <begin position="164"/>
        <end position="181"/>
    </location>
</feature>
<feature type="transmembrane region" description="Helical" evidence="2">
    <location>
        <begin position="450"/>
        <end position="469"/>
    </location>
</feature>
<keyword evidence="2" id="KW-0812">Transmembrane</keyword>
<gene>
    <name evidence="3" type="ORF">SLNSH_03245</name>
</gene>
<dbReference type="PANTHER" id="PTHR38592:SF3">
    <property type="entry name" value="BLL4819 PROTEIN"/>
    <property type="match status" value="1"/>
</dbReference>
<feature type="transmembrane region" description="Helical" evidence="2">
    <location>
        <begin position="259"/>
        <end position="277"/>
    </location>
</feature>
<evidence type="ECO:0008006" key="5">
    <source>
        <dbReference type="Google" id="ProtNLM"/>
    </source>
</evidence>
<evidence type="ECO:0000256" key="1">
    <source>
        <dbReference type="SAM" id="MobiDB-lite"/>
    </source>
</evidence>
<feature type="transmembrane region" description="Helical" evidence="2">
    <location>
        <begin position="424"/>
        <end position="444"/>
    </location>
</feature>
<dbReference type="Pfam" id="PF10129">
    <property type="entry name" value="OpgC_C"/>
    <property type="match status" value="1"/>
</dbReference>
<dbReference type="PANTHER" id="PTHR38592">
    <property type="entry name" value="BLL4819 PROTEIN"/>
    <property type="match status" value="1"/>
</dbReference>
<keyword evidence="2" id="KW-1133">Transmembrane helix</keyword>
<evidence type="ECO:0000313" key="4">
    <source>
        <dbReference type="Proteomes" id="UP000239772"/>
    </source>
</evidence>
<feature type="transmembrane region" description="Helical" evidence="2">
    <location>
        <begin position="311"/>
        <end position="331"/>
    </location>
</feature>
<sequence length="489" mass="53546">MVRLHLLPQDRQAIMQHGGRGAALERSRECGRSAQERKAQCCCQNSRHRAFPTFSAPGWRPGPEPNLNKTSRLGPLRDEPKVATNRSCLQKGAFAALSSSRPRPGPRHRRTNWIVLMTGRPERLLIVDACRGLALATIFINHVPGTLFERFTHKNFGLSDSAEIFVLLAGFAAALAYLRPFRDGDVARQTFRMVSRAVQIYTAHLAVIAICGALVAWASLALQDPRVLEAMNFDAVVAAPIESMVGIAALGLQPSYLNILPLYVVLLLMAPALMALVALNRWAALAVSAAIYGAAQAGFTPPSYPGMGQAWFFNPFAWQLLFTTGLCMGAAVIDKRPLRLPRAVLPLSVAYLLFGLVWRQLEIYPDGVFGLPRFLWDDDKHLLSLPRFLHVLSLTVVASSLPVETWLRRTPWTAPLGWLGRHSLPVFCVGTILAICGQMLRIAGDGDVRVDVAIIVGGLVLQIGLAWALEWNRSGASARVVPGLAQPQR</sequence>
<dbReference type="AlphaFoldDB" id="A0A2T1HXL7"/>
<feature type="region of interest" description="Disordered" evidence="1">
    <location>
        <begin position="54"/>
        <end position="78"/>
    </location>
</feature>
<keyword evidence="4" id="KW-1185">Reference proteome</keyword>